<gene>
    <name evidence="1" type="ORF">B1A_01982</name>
</gene>
<dbReference type="AlphaFoldDB" id="T1DC11"/>
<dbReference type="InterPro" id="IPR036188">
    <property type="entry name" value="FAD/NAD-bd_sf"/>
</dbReference>
<organism evidence="1">
    <name type="scientific">mine drainage metagenome</name>
    <dbReference type="NCBI Taxonomy" id="410659"/>
    <lineage>
        <taxon>unclassified sequences</taxon>
        <taxon>metagenomes</taxon>
        <taxon>ecological metagenomes</taxon>
    </lineage>
</organism>
<sequence length="137" mass="15859">SAIASSPSDRMHLHFKGLHLPVRCVQHSIRRLEFDAWLLERSGAPVIEHSVRRIREDGGAYVIDEEFRARYLIGAGGTRCPVYRTLFRELNPRATELQTVTLEHEIEYDWRDPDCHLWFFEHGCRATPGTCRNRTAG</sequence>
<accession>T1DC11</accession>
<protein>
    <submittedName>
        <fullName evidence="1">Geranylgeranyl reductase</fullName>
    </submittedName>
</protein>
<reference evidence="1" key="2">
    <citation type="journal article" date="2014" name="ISME J.">
        <title>Microbial stratification in low pH oxic and suboxic macroscopic growths along an acid mine drainage.</title>
        <authorList>
            <person name="Mendez-Garcia C."/>
            <person name="Mesa V."/>
            <person name="Sprenger R.R."/>
            <person name="Richter M."/>
            <person name="Diez M.S."/>
            <person name="Solano J."/>
            <person name="Bargiela R."/>
            <person name="Golyshina O.V."/>
            <person name="Manteca A."/>
            <person name="Ramos J.L."/>
            <person name="Gallego J.R."/>
            <person name="Llorente I."/>
            <person name="Martins Dos Santos V.A."/>
            <person name="Jensen O.N."/>
            <person name="Pelaez A.I."/>
            <person name="Sanchez J."/>
            <person name="Ferrer M."/>
        </authorList>
    </citation>
    <scope>NUCLEOTIDE SEQUENCE</scope>
</reference>
<name>T1DC11_9ZZZZ</name>
<dbReference type="EMBL" id="AUZX01001485">
    <property type="protein sequence ID" value="EQD78974.1"/>
    <property type="molecule type" value="Genomic_DNA"/>
</dbReference>
<dbReference type="Gene3D" id="3.50.50.60">
    <property type="entry name" value="FAD/NAD(P)-binding domain"/>
    <property type="match status" value="1"/>
</dbReference>
<proteinExistence type="predicted"/>
<reference evidence="1" key="1">
    <citation type="submission" date="2013-08" db="EMBL/GenBank/DDBJ databases">
        <authorList>
            <person name="Mendez C."/>
            <person name="Richter M."/>
            <person name="Ferrer M."/>
            <person name="Sanchez J."/>
        </authorList>
    </citation>
    <scope>NUCLEOTIDE SEQUENCE</scope>
</reference>
<feature type="non-terminal residue" evidence="1">
    <location>
        <position position="1"/>
    </location>
</feature>
<dbReference type="SUPFAM" id="SSF51905">
    <property type="entry name" value="FAD/NAD(P)-binding domain"/>
    <property type="match status" value="1"/>
</dbReference>
<evidence type="ECO:0000313" key="1">
    <source>
        <dbReference type="EMBL" id="EQD78974.1"/>
    </source>
</evidence>
<comment type="caution">
    <text evidence="1">The sequence shown here is derived from an EMBL/GenBank/DDBJ whole genome shotgun (WGS) entry which is preliminary data.</text>
</comment>